<proteinExistence type="predicted"/>
<dbReference type="Gramene" id="TVU27735">
    <property type="protein sequence ID" value="TVU27735"/>
    <property type="gene ID" value="EJB05_19232"/>
</dbReference>
<evidence type="ECO:0000313" key="4">
    <source>
        <dbReference type="Proteomes" id="UP000324897"/>
    </source>
</evidence>
<evidence type="ECO:0000313" key="3">
    <source>
        <dbReference type="EMBL" id="TVU27735.1"/>
    </source>
</evidence>
<feature type="region of interest" description="Disordered" evidence="1">
    <location>
        <begin position="367"/>
        <end position="401"/>
    </location>
</feature>
<evidence type="ECO:0000256" key="2">
    <source>
        <dbReference type="SAM" id="Phobius"/>
    </source>
</evidence>
<evidence type="ECO:0000256" key="1">
    <source>
        <dbReference type="SAM" id="MobiDB-lite"/>
    </source>
</evidence>
<keyword evidence="4" id="KW-1185">Reference proteome</keyword>
<comment type="caution">
    <text evidence="3">The sequence shown here is derived from an EMBL/GenBank/DDBJ whole genome shotgun (WGS) entry which is preliminary data.</text>
</comment>
<feature type="compositionally biased region" description="Low complexity" evidence="1">
    <location>
        <begin position="42"/>
        <end position="56"/>
    </location>
</feature>
<reference evidence="3 4" key="1">
    <citation type="journal article" date="2019" name="Sci. Rep.">
        <title>A high-quality genome of Eragrostis curvula grass provides insights into Poaceae evolution and supports new strategies to enhance forage quality.</title>
        <authorList>
            <person name="Carballo J."/>
            <person name="Santos B.A.C.M."/>
            <person name="Zappacosta D."/>
            <person name="Garbus I."/>
            <person name="Selva J.P."/>
            <person name="Gallo C.A."/>
            <person name="Diaz A."/>
            <person name="Albertini E."/>
            <person name="Caccamo M."/>
            <person name="Echenique V."/>
        </authorList>
    </citation>
    <scope>NUCLEOTIDE SEQUENCE [LARGE SCALE GENOMIC DNA]</scope>
    <source>
        <strain evidence="4">cv. Victoria</strain>
        <tissue evidence="3">Leaf</tissue>
    </source>
</reference>
<protein>
    <submittedName>
        <fullName evidence="3">Uncharacterized protein</fullName>
    </submittedName>
</protein>
<feature type="transmembrane region" description="Helical" evidence="2">
    <location>
        <begin position="329"/>
        <end position="352"/>
    </location>
</feature>
<dbReference type="Proteomes" id="UP000324897">
    <property type="component" value="Chromosome 1"/>
</dbReference>
<dbReference type="AlphaFoldDB" id="A0A5J9UVY2"/>
<keyword evidence="2" id="KW-0472">Membrane</keyword>
<name>A0A5J9UVY2_9POAL</name>
<sequence length="401" mass="43022">MATAVVRRPLLAAFLPAAGAASRPSGFHLRRSRGPPPLLAVSSDSSKPVASTSSSSAGGDNPDEEPPVLPLLQELADCLVLPPKFLSQLPSDLRQDVSSNFGSSFTYDILLLRRANERKLNDAAFDLSNGPVLDECGQEVGDLLLNLAKAWELADTSTSNSLAKQLPSMEPYLTRNAKSGMNCIHMMPSLVNTMRHTFLTECCLPLLFALHSVAFGKRLVSAGSRFQSMGQYGEGELKKIAETMIRNGKLLSKRPVIQSDVQAMKEKRKLKFGELELELTAERATIGAAVGAGFGFLSWQLAQGVQNIPDNSMQYANDNAVQLAKSLKVALLVLGYTSTGLSLLTAAGLLLLAQQISAENKSDPICQAGFPNSLESPDPELARPSPSPTAPPLFFSPTYPR</sequence>
<dbReference type="EMBL" id="RWGY01000011">
    <property type="protein sequence ID" value="TVU27735.1"/>
    <property type="molecule type" value="Genomic_DNA"/>
</dbReference>
<dbReference type="OrthoDB" id="1923116at2759"/>
<dbReference type="PANTHER" id="PTHR36802">
    <property type="entry name" value="OS02G0815400 PROTEIN"/>
    <property type="match status" value="1"/>
</dbReference>
<gene>
    <name evidence="3" type="ORF">EJB05_19232</name>
</gene>
<organism evidence="3 4">
    <name type="scientific">Eragrostis curvula</name>
    <name type="common">weeping love grass</name>
    <dbReference type="NCBI Taxonomy" id="38414"/>
    <lineage>
        <taxon>Eukaryota</taxon>
        <taxon>Viridiplantae</taxon>
        <taxon>Streptophyta</taxon>
        <taxon>Embryophyta</taxon>
        <taxon>Tracheophyta</taxon>
        <taxon>Spermatophyta</taxon>
        <taxon>Magnoliopsida</taxon>
        <taxon>Liliopsida</taxon>
        <taxon>Poales</taxon>
        <taxon>Poaceae</taxon>
        <taxon>PACMAD clade</taxon>
        <taxon>Chloridoideae</taxon>
        <taxon>Eragrostideae</taxon>
        <taxon>Eragrostidinae</taxon>
        <taxon>Eragrostis</taxon>
    </lineage>
</organism>
<feature type="region of interest" description="Disordered" evidence="1">
    <location>
        <begin position="19"/>
        <end position="68"/>
    </location>
</feature>
<keyword evidence="2" id="KW-1133">Transmembrane helix</keyword>
<keyword evidence="2" id="KW-0812">Transmembrane</keyword>
<dbReference type="GO" id="GO:0009507">
    <property type="term" value="C:chloroplast"/>
    <property type="evidence" value="ECO:0007669"/>
    <property type="project" value="TreeGrafter"/>
</dbReference>
<accession>A0A5J9UVY2</accession>
<dbReference type="PANTHER" id="PTHR36802:SF1">
    <property type="entry name" value="OS02G0815400 PROTEIN"/>
    <property type="match status" value="1"/>
</dbReference>